<accession>A0A015LPE4</accession>
<reference evidence="2 3" key="1">
    <citation type="submission" date="2014-02" db="EMBL/GenBank/DDBJ databases">
        <title>Single nucleus genome sequencing reveals high similarity among nuclei of an endomycorrhizal fungus.</title>
        <authorList>
            <person name="Lin K."/>
            <person name="Geurts R."/>
            <person name="Zhang Z."/>
            <person name="Limpens E."/>
            <person name="Saunders D.G."/>
            <person name="Mu D."/>
            <person name="Pang E."/>
            <person name="Cao H."/>
            <person name="Cha H."/>
            <person name="Lin T."/>
            <person name="Zhou Q."/>
            <person name="Shang Y."/>
            <person name="Li Y."/>
            <person name="Ivanov S."/>
            <person name="Sharma T."/>
            <person name="Velzen R.V."/>
            <person name="Ruijter N.D."/>
            <person name="Aanen D.K."/>
            <person name="Win J."/>
            <person name="Kamoun S."/>
            <person name="Bisseling T."/>
            <person name="Huang S."/>
        </authorList>
    </citation>
    <scope>NUCLEOTIDE SEQUENCE [LARGE SCALE GENOMIC DNA]</scope>
    <source>
        <strain evidence="3">DAOM197198w</strain>
    </source>
</reference>
<evidence type="ECO:0000256" key="1">
    <source>
        <dbReference type="SAM" id="MobiDB-lite"/>
    </source>
</evidence>
<feature type="compositionally biased region" description="Low complexity" evidence="1">
    <location>
        <begin position="7"/>
        <end position="20"/>
    </location>
</feature>
<evidence type="ECO:0000313" key="2">
    <source>
        <dbReference type="EMBL" id="EXX56613.1"/>
    </source>
</evidence>
<dbReference type="SUPFAM" id="SSF81901">
    <property type="entry name" value="HCP-like"/>
    <property type="match status" value="1"/>
</dbReference>
<organism evidence="2 3">
    <name type="scientific">Rhizophagus irregularis (strain DAOM 197198w)</name>
    <name type="common">Glomus intraradices</name>
    <dbReference type="NCBI Taxonomy" id="1432141"/>
    <lineage>
        <taxon>Eukaryota</taxon>
        <taxon>Fungi</taxon>
        <taxon>Fungi incertae sedis</taxon>
        <taxon>Mucoromycota</taxon>
        <taxon>Glomeromycotina</taxon>
        <taxon>Glomeromycetes</taxon>
        <taxon>Glomerales</taxon>
        <taxon>Glomeraceae</taxon>
        <taxon>Rhizophagus</taxon>
    </lineage>
</organism>
<evidence type="ECO:0008006" key="4">
    <source>
        <dbReference type="Google" id="ProtNLM"/>
    </source>
</evidence>
<name>A0A015LPE4_RHIIW</name>
<dbReference type="AlphaFoldDB" id="A0A015LPE4"/>
<feature type="region of interest" description="Disordered" evidence="1">
    <location>
        <begin position="1"/>
        <end position="20"/>
    </location>
</feature>
<dbReference type="SMART" id="SM00671">
    <property type="entry name" value="SEL1"/>
    <property type="match status" value="3"/>
</dbReference>
<comment type="caution">
    <text evidence="2">The sequence shown here is derived from an EMBL/GenBank/DDBJ whole genome shotgun (WGS) entry which is preliminary data.</text>
</comment>
<dbReference type="InterPro" id="IPR006597">
    <property type="entry name" value="Sel1-like"/>
</dbReference>
<dbReference type="InterPro" id="IPR011990">
    <property type="entry name" value="TPR-like_helical_dom_sf"/>
</dbReference>
<proteinExistence type="predicted"/>
<gene>
    <name evidence="2" type="ORF">RirG_214580</name>
</gene>
<dbReference type="Proteomes" id="UP000022910">
    <property type="component" value="Unassembled WGS sequence"/>
</dbReference>
<dbReference type="HOGENOM" id="CLU_000288_36_7_1"/>
<dbReference type="InterPro" id="IPR052945">
    <property type="entry name" value="Mitotic_Regulator"/>
</dbReference>
<dbReference type="Pfam" id="PF08238">
    <property type="entry name" value="Sel1"/>
    <property type="match status" value="3"/>
</dbReference>
<dbReference type="SMR" id="A0A015LPE4"/>
<sequence length="230" mass="26859">MSEIKVTNDSDNSNISNTANSSYRELAPNYDNIDKINIKEIKPTIKNINENIYEEDLSFIIEELINIYLNDLNKGIKTKTRKKNFLNYINNNEINLQEIYYWLLNNQNNPNSIYLLGYFNYHGIVTNINKEKTFELYQKAAKLENIAAQLDLAAIYMDEKDKKDYEKAYELFKKLTEKENPNAINMLGYCYDYGFGIDVNKQKAVELYQKAADLGNSDALINLEVYEIFN</sequence>
<dbReference type="EMBL" id="JEMT01027649">
    <property type="protein sequence ID" value="EXX56613.1"/>
    <property type="molecule type" value="Genomic_DNA"/>
</dbReference>
<protein>
    <recommendedName>
        <fullName evidence="4">Sel1 repeat domain-containing protein</fullName>
    </recommendedName>
</protein>
<dbReference type="PANTHER" id="PTHR43628:SF1">
    <property type="entry name" value="CHITIN SYNTHASE REGULATORY FACTOR 2-RELATED"/>
    <property type="match status" value="1"/>
</dbReference>
<dbReference type="Gene3D" id="1.25.40.10">
    <property type="entry name" value="Tetratricopeptide repeat domain"/>
    <property type="match status" value="1"/>
</dbReference>
<evidence type="ECO:0000313" key="3">
    <source>
        <dbReference type="Proteomes" id="UP000022910"/>
    </source>
</evidence>
<keyword evidence="3" id="KW-1185">Reference proteome</keyword>
<dbReference type="PANTHER" id="PTHR43628">
    <property type="entry name" value="ACTIVATOR OF C KINASE PROTEIN 1-RELATED"/>
    <property type="match status" value="1"/>
</dbReference>